<dbReference type="AlphaFoldDB" id="G5IZ73"/>
<dbReference type="GeneID" id="88764482"/>
<evidence type="ECO:0008006" key="3">
    <source>
        <dbReference type="Google" id="ProtNLM"/>
    </source>
</evidence>
<proteinExistence type="predicted"/>
<comment type="caution">
    <text evidence="1">The sequence shown here is derived from an EMBL/GenBank/DDBJ whole genome shotgun (WGS) entry which is preliminary data.</text>
</comment>
<dbReference type="Proteomes" id="UP000003477">
    <property type="component" value="Unassembled WGS sequence"/>
</dbReference>
<organism evidence="1 2">
    <name type="scientific">Crocosphaera watsonii WH 0003</name>
    <dbReference type="NCBI Taxonomy" id="423471"/>
    <lineage>
        <taxon>Bacteria</taxon>
        <taxon>Bacillati</taxon>
        <taxon>Cyanobacteriota</taxon>
        <taxon>Cyanophyceae</taxon>
        <taxon>Oscillatoriophycideae</taxon>
        <taxon>Chroococcales</taxon>
        <taxon>Aphanothecaceae</taxon>
        <taxon>Crocosphaera</taxon>
    </lineage>
</organism>
<name>G5IZ73_CROWT</name>
<reference evidence="1 2" key="1">
    <citation type="journal article" date="2011" name="Front. Microbiol.">
        <title>Two Strains of Crocosphaera watsonii with Highly Conserved Genomes are Distinguished by Strain-Specific Features.</title>
        <authorList>
            <person name="Bench S.R."/>
            <person name="Ilikchyan I.N."/>
            <person name="Tripp H.J."/>
            <person name="Zehr J.P."/>
        </authorList>
    </citation>
    <scope>NUCLEOTIDE SEQUENCE [LARGE SCALE GENOMIC DNA]</scope>
    <source>
        <strain evidence="1 2">WH 0003</strain>
    </source>
</reference>
<gene>
    <name evidence="1" type="ORF">CWATWH0003_0568</name>
</gene>
<dbReference type="RefSeq" id="WP_007309168.1">
    <property type="nucleotide sequence ID" value="NZ_AESD01000096.1"/>
</dbReference>
<dbReference type="PATRIC" id="fig|423471.3.peg.521"/>
<dbReference type="EMBL" id="AESD01000096">
    <property type="protein sequence ID" value="EHJ14761.1"/>
    <property type="molecule type" value="Genomic_DNA"/>
</dbReference>
<evidence type="ECO:0000313" key="2">
    <source>
        <dbReference type="Proteomes" id="UP000003477"/>
    </source>
</evidence>
<protein>
    <recommendedName>
        <fullName evidence="3">DUF2281 domain-containing protein</fullName>
    </recommendedName>
</protein>
<accession>G5IZ73</accession>
<evidence type="ECO:0000313" key="1">
    <source>
        <dbReference type="EMBL" id="EHJ14761.1"/>
    </source>
</evidence>
<sequence length="74" mass="8493">MTLTDLLNEAKQLDLQEQVQLATQLMQWVEIKLNQETKLTGDKKVRKPGINRGSCLISDDFDEPLSDEFWLGKS</sequence>